<dbReference type="GO" id="GO:0016829">
    <property type="term" value="F:lyase activity"/>
    <property type="evidence" value="ECO:0007669"/>
    <property type="project" value="UniProtKB-KW"/>
</dbReference>
<dbReference type="PRINTS" id="PR00096">
    <property type="entry name" value="GATASE"/>
</dbReference>
<dbReference type="PANTHER" id="PTHR42701">
    <property type="entry name" value="IMIDAZOLE GLYCEROL PHOSPHATE SYNTHASE SUBUNIT HISH"/>
    <property type="match status" value="1"/>
</dbReference>
<keyword evidence="3" id="KW-0028">Amino-acid biosynthesis</keyword>
<dbReference type="SUPFAM" id="SSF52317">
    <property type="entry name" value="Class I glutamine amidotransferase-like"/>
    <property type="match status" value="1"/>
</dbReference>
<keyword evidence="6" id="KW-0368">Histidine biosynthesis</keyword>
<dbReference type="PROSITE" id="PS51274">
    <property type="entry name" value="GATASE_COBBQ"/>
    <property type="match status" value="1"/>
</dbReference>
<dbReference type="PROSITE" id="PS51273">
    <property type="entry name" value="GATASE_TYPE_1"/>
    <property type="match status" value="1"/>
</dbReference>
<evidence type="ECO:0000256" key="6">
    <source>
        <dbReference type="ARBA" id="ARBA00023102"/>
    </source>
</evidence>
<protein>
    <submittedName>
        <fullName evidence="11">Unannotated protein</fullName>
    </submittedName>
</protein>
<dbReference type="UniPathway" id="UPA00031">
    <property type="reaction ID" value="UER00010"/>
</dbReference>
<dbReference type="GO" id="GO:0000107">
    <property type="term" value="F:imidazoleglycerol-phosphate synthase activity"/>
    <property type="evidence" value="ECO:0007669"/>
    <property type="project" value="TreeGrafter"/>
</dbReference>
<dbReference type="Gene3D" id="3.40.50.880">
    <property type="match status" value="1"/>
</dbReference>
<keyword evidence="5" id="KW-0315">Glutamine amidotransferase</keyword>
<evidence type="ECO:0000256" key="5">
    <source>
        <dbReference type="ARBA" id="ARBA00022962"/>
    </source>
</evidence>
<accession>A0A6J6NST7</accession>
<dbReference type="InterPro" id="IPR017926">
    <property type="entry name" value="GATASE"/>
</dbReference>
<keyword evidence="7" id="KW-0456">Lyase</keyword>
<evidence type="ECO:0000256" key="2">
    <source>
        <dbReference type="ARBA" id="ARBA00011152"/>
    </source>
</evidence>
<dbReference type="PANTHER" id="PTHR42701:SF1">
    <property type="entry name" value="IMIDAZOLE GLYCEROL PHOSPHATE SYNTHASE SUBUNIT HISH"/>
    <property type="match status" value="1"/>
</dbReference>
<keyword evidence="4" id="KW-0378">Hydrolase</keyword>
<evidence type="ECO:0000256" key="1">
    <source>
        <dbReference type="ARBA" id="ARBA00005091"/>
    </source>
</evidence>
<dbReference type="EMBL" id="CAEZXP010000001">
    <property type="protein sequence ID" value="CAB4689669.1"/>
    <property type="molecule type" value="Genomic_DNA"/>
</dbReference>
<evidence type="ECO:0000256" key="4">
    <source>
        <dbReference type="ARBA" id="ARBA00022801"/>
    </source>
</evidence>
<comment type="subunit">
    <text evidence="2">Heterodimer of HisH and HisF.</text>
</comment>
<dbReference type="GO" id="GO:0004359">
    <property type="term" value="F:glutaminase activity"/>
    <property type="evidence" value="ECO:0007669"/>
    <property type="project" value="UniProtKB-EC"/>
</dbReference>
<comment type="catalytic activity">
    <reaction evidence="9">
        <text>L-glutamine + H2O = L-glutamate + NH4(+)</text>
        <dbReference type="Rhea" id="RHEA:15889"/>
        <dbReference type="ChEBI" id="CHEBI:15377"/>
        <dbReference type="ChEBI" id="CHEBI:28938"/>
        <dbReference type="ChEBI" id="CHEBI:29985"/>
        <dbReference type="ChEBI" id="CHEBI:58359"/>
        <dbReference type="EC" id="3.5.1.2"/>
    </reaction>
</comment>
<feature type="domain" description="Glutamine amidotransferase" evidence="10">
    <location>
        <begin position="34"/>
        <end position="172"/>
    </location>
</feature>
<evidence type="ECO:0000256" key="3">
    <source>
        <dbReference type="ARBA" id="ARBA00022605"/>
    </source>
</evidence>
<evidence type="ECO:0000313" key="11">
    <source>
        <dbReference type="EMBL" id="CAB4689669.1"/>
    </source>
</evidence>
<dbReference type="InterPro" id="IPR029062">
    <property type="entry name" value="Class_I_gatase-like"/>
</dbReference>
<sequence>MKVAVCDYRAGNIRSVEIAMRRLGAELTDDVDGCDLAILPGVGSAASAMDALKDQGLDVALKQRFADGKPILGICLGLQLMLQSSEEDGGTECLGLLPGHAYRLREGRIPRIGWAQVDDGATYYFAHSYAAETPKATAWSDGIVAEVRDGSFLGAQFHPEKSGAPGARYLAKVLEEVRSKSLSRA</sequence>
<gene>
    <name evidence="11" type="ORF">UFOPK2399_00614</name>
</gene>
<dbReference type="AlphaFoldDB" id="A0A6J6NST7"/>
<dbReference type="NCBIfam" id="TIGR01855">
    <property type="entry name" value="IMP_synth_hisH"/>
    <property type="match status" value="1"/>
</dbReference>
<evidence type="ECO:0000259" key="10">
    <source>
        <dbReference type="Pfam" id="PF00117"/>
    </source>
</evidence>
<comment type="catalytic activity">
    <reaction evidence="8">
        <text>5-[(5-phospho-1-deoxy-D-ribulos-1-ylimino)methylamino]-1-(5-phospho-beta-D-ribosyl)imidazole-4-carboxamide + L-glutamine = D-erythro-1-(imidazol-4-yl)glycerol 3-phosphate + 5-amino-1-(5-phospho-beta-D-ribosyl)imidazole-4-carboxamide + L-glutamate + H(+)</text>
        <dbReference type="Rhea" id="RHEA:24793"/>
        <dbReference type="ChEBI" id="CHEBI:15378"/>
        <dbReference type="ChEBI" id="CHEBI:29985"/>
        <dbReference type="ChEBI" id="CHEBI:58278"/>
        <dbReference type="ChEBI" id="CHEBI:58359"/>
        <dbReference type="ChEBI" id="CHEBI:58475"/>
        <dbReference type="ChEBI" id="CHEBI:58525"/>
        <dbReference type="EC" id="4.3.2.10"/>
    </reaction>
</comment>
<evidence type="ECO:0000256" key="8">
    <source>
        <dbReference type="ARBA" id="ARBA00047838"/>
    </source>
</evidence>
<dbReference type="Pfam" id="PF00117">
    <property type="entry name" value="GATase"/>
    <property type="match status" value="1"/>
</dbReference>
<dbReference type="PIRSF" id="PIRSF000495">
    <property type="entry name" value="Amidotransf_hisH"/>
    <property type="match status" value="1"/>
</dbReference>
<dbReference type="InterPro" id="IPR010139">
    <property type="entry name" value="Imidazole-glycPsynth_HisH"/>
</dbReference>
<organism evidence="11">
    <name type="scientific">freshwater metagenome</name>
    <dbReference type="NCBI Taxonomy" id="449393"/>
    <lineage>
        <taxon>unclassified sequences</taxon>
        <taxon>metagenomes</taxon>
        <taxon>ecological metagenomes</taxon>
    </lineage>
</organism>
<comment type="pathway">
    <text evidence="1">Amino-acid biosynthesis; L-histidine biosynthesis; L-histidine from 5-phospho-alpha-D-ribose 1-diphosphate: step 5/9.</text>
</comment>
<name>A0A6J6NST7_9ZZZZ</name>
<dbReference type="GO" id="GO:0000105">
    <property type="term" value="P:L-histidine biosynthetic process"/>
    <property type="evidence" value="ECO:0007669"/>
    <property type="project" value="UniProtKB-UniPathway"/>
</dbReference>
<evidence type="ECO:0000256" key="7">
    <source>
        <dbReference type="ARBA" id="ARBA00023239"/>
    </source>
</evidence>
<reference evidence="11" key="1">
    <citation type="submission" date="2020-05" db="EMBL/GenBank/DDBJ databases">
        <authorList>
            <person name="Chiriac C."/>
            <person name="Salcher M."/>
            <person name="Ghai R."/>
            <person name="Kavagutti S V."/>
        </authorList>
    </citation>
    <scope>NUCLEOTIDE SEQUENCE</scope>
</reference>
<evidence type="ECO:0000256" key="9">
    <source>
        <dbReference type="ARBA" id="ARBA00049534"/>
    </source>
</evidence>
<proteinExistence type="predicted"/>